<dbReference type="InterPro" id="IPR014710">
    <property type="entry name" value="RmlC-like_jellyroll"/>
</dbReference>
<evidence type="ECO:0000313" key="9">
    <source>
        <dbReference type="EMBL" id="KAK2654192.1"/>
    </source>
</evidence>
<evidence type="ECO:0000256" key="5">
    <source>
        <dbReference type="ARBA" id="ARBA00023303"/>
    </source>
</evidence>
<keyword evidence="3" id="KW-0142">cGMP-binding</keyword>
<feature type="transmembrane region" description="Helical" evidence="7">
    <location>
        <begin position="312"/>
        <end position="333"/>
    </location>
</feature>
<keyword evidence="2" id="KW-0112">Calmodulin-binding</keyword>
<feature type="transmembrane region" description="Helical" evidence="7">
    <location>
        <begin position="353"/>
        <end position="372"/>
    </location>
</feature>
<dbReference type="GO" id="GO:0030552">
    <property type="term" value="F:cAMP binding"/>
    <property type="evidence" value="ECO:0007669"/>
    <property type="project" value="UniProtKB-KW"/>
</dbReference>
<keyword evidence="4" id="KW-0406">Ion transport</keyword>
<evidence type="ECO:0000313" key="10">
    <source>
        <dbReference type="Proteomes" id="UP001280121"/>
    </source>
</evidence>
<dbReference type="InterPro" id="IPR018490">
    <property type="entry name" value="cNMP-bd_dom_sf"/>
</dbReference>
<dbReference type="PANTHER" id="PTHR45651">
    <property type="entry name" value="CYCLIC NUCLEOTIDE-GATED ION CHANNEL 15-RELATED-RELATED"/>
    <property type="match status" value="1"/>
</dbReference>
<dbReference type="Gene3D" id="2.60.120.10">
    <property type="entry name" value="Jelly Rolls"/>
    <property type="match status" value="1"/>
</dbReference>
<keyword evidence="1" id="KW-0140">cGMP</keyword>
<feature type="region of interest" description="Disordered" evidence="6">
    <location>
        <begin position="260"/>
        <end position="282"/>
    </location>
</feature>
<comment type="caution">
    <text evidence="9">The sequence shown here is derived from an EMBL/GenBank/DDBJ whole genome shotgun (WGS) entry which is preliminary data.</text>
</comment>
<dbReference type="InterPro" id="IPR000595">
    <property type="entry name" value="cNMP-bd_dom"/>
</dbReference>
<evidence type="ECO:0000256" key="3">
    <source>
        <dbReference type="ARBA" id="ARBA00022992"/>
    </source>
</evidence>
<feature type="transmembrane region" description="Helical" evidence="7">
    <location>
        <begin position="475"/>
        <end position="499"/>
    </location>
</feature>
<organism evidence="9 10">
    <name type="scientific">Dipteronia dyeriana</name>
    <dbReference type="NCBI Taxonomy" id="168575"/>
    <lineage>
        <taxon>Eukaryota</taxon>
        <taxon>Viridiplantae</taxon>
        <taxon>Streptophyta</taxon>
        <taxon>Embryophyta</taxon>
        <taxon>Tracheophyta</taxon>
        <taxon>Spermatophyta</taxon>
        <taxon>Magnoliopsida</taxon>
        <taxon>eudicotyledons</taxon>
        <taxon>Gunneridae</taxon>
        <taxon>Pentapetalae</taxon>
        <taxon>rosids</taxon>
        <taxon>malvids</taxon>
        <taxon>Sapindales</taxon>
        <taxon>Sapindaceae</taxon>
        <taxon>Hippocastanoideae</taxon>
        <taxon>Acereae</taxon>
        <taxon>Dipteronia</taxon>
    </lineage>
</organism>
<keyword evidence="7" id="KW-0472">Membrane</keyword>
<dbReference type="SUPFAM" id="SSF51206">
    <property type="entry name" value="cAMP-binding domain-like"/>
    <property type="match status" value="1"/>
</dbReference>
<keyword evidence="4" id="KW-0813">Transport</keyword>
<dbReference type="GO" id="GO:0030553">
    <property type="term" value="F:cGMP binding"/>
    <property type="evidence" value="ECO:0007669"/>
    <property type="project" value="UniProtKB-KW"/>
</dbReference>
<accession>A0AAE0CK77</accession>
<name>A0AAE0CK77_9ROSI</name>
<dbReference type="GO" id="GO:0034220">
    <property type="term" value="P:monoatomic ion transmembrane transport"/>
    <property type="evidence" value="ECO:0007669"/>
    <property type="project" value="UniProtKB-KW"/>
</dbReference>
<dbReference type="CDD" id="cd00038">
    <property type="entry name" value="CAP_ED"/>
    <property type="match status" value="1"/>
</dbReference>
<feature type="domain" description="Cyclic nucleotide-binding" evidence="8">
    <location>
        <begin position="579"/>
        <end position="658"/>
    </location>
</feature>
<dbReference type="SUPFAM" id="SSF81324">
    <property type="entry name" value="Voltage-gated potassium channels"/>
    <property type="match status" value="1"/>
</dbReference>
<dbReference type="EMBL" id="JANJYI010000004">
    <property type="protein sequence ID" value="KAK2654192.1"/>
    <property type="molecule type" value="Genomic_DNA"/>
</dbReference>
<dbReference type="Gene3D" id="1.10.287.630">
    <property type="entry name" value="Helix hairpin bin"/>
    <property type="match status" value="1"/>
</dbReference>
<dbReference type="PROSITE" id="PS50042">
    <property type="entry name" value="CNMP_BINDING_3"/>
    <property type="match status" value="1"/>
</dbReference>
<feature type="region of interest" description="Disordered" evidence="6">
    <location>
        <begin position="130"/>
        <end position="163"/>
    </location>
</feature>
<keyword evidence="7" id="KW-1133">Transmembrane helix</keyword>
<sequence length="718" mass="81657">MLLAEETKNRIRIDRGRMLVLIPHDYVCPQKIRVEEGPSLSKVRNDKFCPDLEVNALEEGMENAQNEMEISKGTTGSGSSYKGNGGGVNVRKECGKSFSKLSKDNKVDKVGECSNPDKYMFVSSGTAKHMGERSNKLIENDKENDKGTRQHMGERRSDHLGEGTENDILKLTKASSGIENDILMSSLASGCVVSKVGYVGKPKNREQREKCDWVGKSDLSSSDSFESVSSLRSVKSFWFERWILWRSHFVNLEEGTAGQFPTGHRNGTNTEVSGHKQRGSLNNSSVEVQSPWLMSLTNAIWPVFGVRTRPNFYAANLFLLQYFLPVIMLYIMFTRATKTCAALARATWTKAAFNLLLYIHGGHVFGALWYVFAIEKEIDCWKKAGRPYTECPRDCDFECDLNSQDYKFINEFCPTKTRNTTAYDFGIYHDALESGIVGMRNFPRRVLHCFRWGLQSLSGFGQNINQASTDAWENIFVISITIYGMVLFVFFIGNMQIYLQSQTNKSEMIRQKKQEIEQSKSFEKLPRNLKKQIKKYQPEKWQETKGGVDFGNLFSNLPDDLKRNIQRELSLELLKKVAEFRSWSEELLDELCDCAKPVSYDEHVEIVRRGSSVDEMLFLVQGKLRTYSLTRVDTSSAASPPRFETSINHLEDGEFCGEELVAWFQADLYSSNLPISTRTIQTIKKVDAFSLMSYDLQNVFITHRTALSTSTQVKIPLA</sequence>
<evidence type="ECO:0000256" key="4">
    <source>
        <dbReference type="ARBA" id="ARBA00023286"/>
    </source>
</evidence>
<keyword evidence="10" id="KW-1185">Reference proteome</keyword>
<dbReference type="PANTHER" id="PTHR45651:SF5">
    <property type="entry name" value="CYCLIC NUCLEOTIDE-GATED ION CHANNEL 1"/>
    <property type="match status" value="1"/>
</dbReference>
<dbReference type="Proteomes" id="UP001280121">
    <property type="component" value="Unassembled WGS sequence"/>
</dbReference>
<keyword evidence="3" id="KW-0547">Nucleotide-binding</keyword>
<proteinExistence type="predicted"/>
<dbReference type="GO" id="GO:0005516">
    <property type="term" value="F:calmodulin binding"/>
    <property type="evidence" value="ECO:0007669"/>
    <property type="project" value="UniProtKB-KW"/>
</dbReference>
<dbReference type="GO" id="GO:0016020">
    <property type="term" value="C:membrane"/>
    <property type="evidence" value="ECO:0007669"/>
    <property type="project" value="UniProtKB-SubCell"/>
</dbReference>
<evidence type="ECO:0000256" key="6">
    <source>
        <dbReference type="SAM" id="MobiDB-lite"/>
    </source>
</evidence>
<evidence type="ECO:0000259" key="8">
    <source>
        <dbReference type="PROSITE" id="PS50042"/>
    </source>
</evidence>
<evidence type="ECO:0000256" key="2">
    <source>
        <dbReference type="ARBA" id="ARBA00022860"/>
    </source>
</evidence>
<keyword evidence="4" id="KW-1071">Ligand-gated ion channel</keyword>
<evidence type="ECO:0000256" key="7">
    <source>
        <dbReference type="SAM" id="Phobius"/>
    </source>
</evidence>
<protein>
    <recommendedName>
        <fullName evidence="8">Cyclic nucleotide-binding domain-containing protein</fullName>
    </recommendedName>
</protein>
<dbReference type="AlphaFoldDB" id="A0AAE0CK77"/>
<reference evidence="9" key="1">
    <citation type="journal article" date="2023" name="Plant J.">
        <title>Genome sequences and population genomics provide insights into the demographic history, inbreeding, and mutation load of two 'living fossil' tree species of Dipteronia.</title>
        <authorList>
            <person name="Feng Y."/>
            <person name="Comes H.P."/>
            <person name="Chen J."/>
            <person name="Zhu S."/>
            <person name="Lu R."/>
            <person name="Zhang X."/>
            <person name="Li P."/>
            <person name="Qiu J."/>
            <person name="Olsen K.M."/>
            <person name="Qiu Y."/>
        </authorList>
    </citation>
    <scope>NUCLEOTIDE SEQUENCE</scope>
    <source>
        <strain evidence="9">KIB01</strain>
    </source>
</reference>
<keyword evidence="7" id="KW-0812">Transmembrane</keyword>
<gene>
    <name evidence="9" type="ORF">Ddye_014048</name>
</gene>
<evidence type="ECO:0000256" key="1">
    <source>
        <dbReference type="ARBA" id="ARBA00022535"/>
    </source>
</evidence>
<keyword evidence="5" id="KW-0407">Ion channel</keyword>